<dbReference type="InterPro" id="IPR008952">
    <property type="entry name" value="Tetraspanin_EC2_sf"/>
</dbReference>
<protein>
    <recommendedName>
        <fullName evidence="6">Tetraspanin</fullName>
    </recommendedName>
</protein>
<proteinExistence type="inferred from homology"/>
<keyword evidence="8" id="KW-1185">Reference proteome</keyword>
<gene>
    <name evidence="7" type="ORF">CUNI_LOCUS15637</name>
</gene>
<comment type="caution">
    <text evidence="7">The sequence shown here is derived from an EMBL/GenBank/DDBJ whole genome shotgun (WGS) entry which is preliminary data.</text>
</comment>
<dbReference type="AlphaFoldDB" id="A0A8S3ZL29"/>
<dbReference type="SUPFAM" id="SSF48652">
    <property type="entry name" value="Tetraspanin"/>
    <property type="match status" value="1"/>
</dbReference>
<comment type="subcellular location">
    <subcellularLocation>
        <location evidence="1 6">Membrane</location>
        <topology evidence="1 6">Multi-pass membrane protein</topology>
    </subcellularLocation>
</comment>
<dbReference type="Pfam" id="PF00335">
    <property type="entry name" value="Tetraspanin"/>
    <property type="match status" value="1"/>
</dbReference>
<dbReference type="PANTHER" id="PTHR19282:SF544">
    <property type="entry name" value="TETRASPANIN"/>
    <property type="match status" value="1"/>
</dbReference>
<keyword evidence="5 6" id="KW-0472">Membrane</keyword>
<dbReference type="EMBL" id="CAJHNH020003832">
    <property type="protein sequence ID" value="CAG5130079.1"/>
    <property type="molecule type" value="Genomic_DNA"/>
</dbReference>
<evidence type="ECO:0000256" key="6">
    <source>
        <dbReference type="RuleBase" id="RU361218"/>
    </source>
</evidence>
<evidence type="ECO:0000256" key="5">
    <source>
        <dbReference type="ARBA" id="ARBA00023136"/>
    </source>
</evidence>
<evidence type="ECO:0000313" key="7">
    <source>
        <dbReference type="EMBL" id="CAG5130079.1"/>
    </source>
</evidence>
<evidence type="ECO:0000256" key="2">
    <source>
        <dbReference type="ARBA" id="ARBA00006840"/>
    </source>
</evidence>
<evidence type="ECO:0000313" key="8">
    <source>
        <dbReference type="Proteomes" id="UP000678393"/>
    </source>
</evidence>
<dbReference type="PIRSF" id="PIRSF002419">
    <property type="entry name" value="Tetraspanin"/>
    <property type="match status" value="1"/>
</dbReference>
<organism evidence="7 8">
    <name type="scientific">Candidula unifasciata</name>
    <dbReference type="NCBI Taxonomy" id="100452"/>
    <lineage>
        <taxon>Eukaryota</taxon>
        <taxon>Metazoa</taxon>
        <taxon>Spiralia</taxon>
        <taxon>Lophotrochozoa</taxon>
        <taxon>Mollusca</taxon>
        <taxon>Gastropoda</taxon>
        <taxon>Heterobranchia</taxon>
        <taxon>Euthyneura</taxon>
        <taxon>Panpulmonata</taxon>
        <taxon>Eupulmonata</taxon>
        <taxon>Stylommatophora</taxon>
        <taxon>Helicina</taxon>
        <taxon>Helicoidea</taxon>
        <taxon>Geomitridae</taxon>
        <taxon>Candidula</taxon>
    </lineage>
</organism>
<dbReference type="GO" id="GO:0005886">
    <property type="term" value="C:plasma membrane"/>
    <property type="evidence" value="ECO:0007669"/>
    <property type="project" value="TreeGrafter"/>
</dbReference>
<evidence type="ECO:0000256" key="1">
    <source>
        <dbReference type="ARBA" id="ARBA00004141"/>
    </source>
</evidence>
<dbReference type="PANTHER" id="PTHR19282">
    <property type="entry name" value="TETRASPANIN"/>
    <property type="match status" value="1"/>
</dbReference>
<dbReference type="PRINTS" id="PR00259">
    <property type="entry name" value="TMFOUR"/>
</dbReference>
<feature type="transmembrane region" description="Helical" evidence="6">
    <location>
        <begin position="64"/>
        <end position="87"/>
    </location>
</feature>
<feature type="transmembrane region" description="Helical" evidence="6">
    <location>
        <begin position="16"/>
        <end position="38"/>
    </location>
</feature>
<feature type="transmembrane region" description="Helical" evidence="6">
    <location>
        <begin position="233"/>
        <end position="258"/>
    </location>
</feature>
<dbReference type="OrthoDB" id="6134317at2759"/>
<dbReference type="Proteomes" id="UP000678393">
    <property type="component" value="Unassembled WGS sequence"/>
</dbReference>
<evidence type="ECO:0000256" key="3">
    <source>
        <dbReference type="ARBA" id="ARBA00022692"/>
    </source>
</evidence>
<reference evidence="7" key="1">
    <citation type="submission" date="2021-04" db="EMBL/GenBank/DDBJ databases">
        <authorList>
            <consortium name="Molecular Ecology Group"/>
        </authorList>
    </citation>
    <scope>NUCLEOTIDE SEQUENCE</scope>
</reference>
<keyword evidence="3 6" id="KW-0812">Transmembrane</keyword>
<dbReference type="InterPro" id="IPR000301">
    <property type="entry name" value="Tetraspanin_animals"/>
</dbReference>
<sequence length="268" mass="29515">MSCTESARVCLKFTVIFMNIPVAMAGIISLCVGIWVLASDDSFFDLTADVLDLEVLDQDVLQRAAIIMVSAGAAILVLATLGVIGALSMNSCVLVFYVIPLIVLLTLEAAVIVLTVVFKSEWEPRVDQFVKGQLVAHYGDSVHGDSFTRSFDVLQRKLGCCGWESSQDYQKLDNGHWNTSMDSGQRRQVPDSCCVSENVTWTQECVVSPYNSTGFSSKGCREAVTTEFQHYQWTVLGVTVSVIVFQFILVILTLALVVHNVNHKYNLS</sequence>
<keyword evidence="4 6" id="KW-1133">Transmembrane helix</keyword>
<evidence type="ECO:0000256" key="4">
    <source>
        <dbReference type="ARBA" id="ARBA00022989"/>
    </source>
</evidence>
<comment type="similarity">
    <text evidence="2 6">Belongs to the tetraspanin (TM4SF) family.</text>
</comment>
<feature type="transmembrane region" description="Helical" evidence="6">
    <location>
        <begin position="94"/>
        <end position="118"/>
    </location>
</feature>
<dbReference type="CDD" id="cd03127">
    <property type="entry name" value="tetraspanin_LEL"/>
    <property type="match status" value="1"/>
</dbReference>
<dbReference type="InterPro" id="IPR018499">
    <property type="entry name" value="Tetraspanin/Peripherin"/>
</dbReference>
<name>A0A8S3ZL29_9EUPU</name>
<accession>A0A8S3ZL29</accession>
<dbReference type="Gene3D" id="1.10.1450.10">
    <property type="entry name" value="Tetraspanin"/>
    <property type="match status" value="1"/>
</dbReference>